<evidence type="ECO:0000313" key="3">
    <source>
        <dbReference type="Proteomes" id="UP000647017"/>
    </source>
</evidence>
<dbReference type="InterPro" id="IPR041698">
    <property type="entry name" value="Methyltransf_25"/>
</dbReference>
<name>A0ABQ4HVS1_9ACTN</name>
<keyword evidence="2" id="KW-0489">Methyltransferase</keyword>
<dbReference type="PANTHER" id="PTHR42912">
    <property type="entry name" value="METHYLTRANSFERASE"/>
    <property type="match status" value="1"/>
</dbReference>
<keyword evidence="2" id="KW-0808">Transferase</keyword>
<organism evidence="2 3">
    <name type="scientific">Micromonospora andamanensis</name>
    <dbReference type="NCBI Taxonomy" id="1287068"/>
    <lineage>
        <taxon>Bacteria</taxon>
        <taxon>Bacillati</taxon>
        <taxon>Actinomycetota</taxon>
        <taxon>Actinomycetes</taxon>
        <taxon>Micromonosporales</taxon>
        <taxon>Micromonosporaceae</taxon>
        <taxon>Micromonospora</taxon>
    </lineage>
</organism>
<protein>
    <submittedName>
        <fullName evidence="2">Methyltransferase</fullName>
    </submittedName>
</protein>
<feature type="domain" description="Methyltransferase" evidence="1">
    <location>
        <begin position="87"/>
        <end position="177"/>
    </location>
</feature>
<proteinExistence type="predicted"/>
<dbReference type="RefSeq" id="WP_239099086.1">
    <property type="nucleotide sequence ID" value="NZ_BOOZ01000014.1"/>
</dbReference>
<dbReference type="EMBL" id="BOOZ01000014">
    <property type="protein sequence ID" value="GIJ09748.1"/>
    <property type="molecule type" value="Genomic_DNA"/>
</dbReference>
<dbReference type="InterPro" id="IPR029063">
    <property type="entry name" value="SAM-dependent_MTases_sf"/>
</dbReference>
<evidence type="ECO:0000259" key="1">
    <source>
        <dbReference type="Pfam" id="PF13649"/>
    </source>
</evidence>
<dbReference type="InterPro" id="IPR050508">
    <property type="entry name" value="Methyltransf_Superfamily"/>
</dbReference>
<dbReference type="GO" id="GO:0032259">
    <property type="term" value="P:methylation"/>
    <property type="evidence" value="ECO:0007669"/>
    <property type="project" value="UniProtKB-KW"/>
</dbReference>
<dbReference type="GO" id="GO:0008168">
    <property type="term" value="F:methyltransferase activity"/>
    <property type="evidence" value="ECO:0007669"/>
    <property type="project" value="UniProtKB-KW"/>
</dbReference>
<reference evidence="2 3" key="1">
    <citation type="submission" date="2021-01" db="EMBL/GenBank/DDBJ databases">
        <title>Whole genome shotgun sequence of Verrucosispora andamanensis NBRC 109075.</title>
        <authorList>
            <person name="Komaki H."/>
            <person name="Tamura T."/>
        </authorList>
    </citation>
    <scope>NUCLEOTIDE SEQUENCE [LARGE SCALE GENOMIC DNA]</scope>
    <source>
        <strain evidence="2 3">NBRC 109075</strain>
    </source>
</reference>
<sequence length="252" mass="27241">MADSVDERLAAEQDVDGPGQGLPAGIILSVIFSPPDPLDFRGVQRAYDTVAEDYAAYLPDTRWEAPLDLAMVDAFAMAVTAGNDVQVLDAGCGTGRMSQYLTERGCAVVGVDLSPGMVAMARRNHPDLVFTVGSLTELPYPDGQFAGVMLWYSIIHTPPAGQARIFAEAARVLHPGGHLLVGFQSGKGTRDDSKAYRQFGHEIELELERHLYTADDVGLQIESAGLREVCRLVRRAQGKERDDQAILLASAQ</sequence>
<dbReference type="Pfam" id="PF13649">
    <property type="entry name" value="Methyltransf_25"/>
    <property type="match status" value="1"/>
</dbReference>
<dbReference type="CDD" id="cd02440">
    <property type="entry name" value="AdoMet_MTases"/>
    <property type="match status" value="1"/>
</dbReference>
<gene>
    <name evidence="2" type="ORF">Van01_29620</name>
</gene>
<dbReference type="Gene3D" id="3.40.50.150">
    <property type="entry name" value="Vaccinia Virus protein VP39"/>
    <property type="match status" value="1"/>
</dbReference>
<keyword evidence="3" id="KW-1185">Reference proteome</keyword>
<dbReference type="Proteomes" id="UP000647017">
    <property type="component" value="Unassembled WGS sequence"/>
</dbReference>
<dbReference type="SUPFAM" id="SSF53335">
    <property type="entry name" value="S-adenosyl-L-methionine-dependent methyltransferases"/>
    <property type="match status" value="1"/>
</dbReference>
<accession>A0ABQ4HVS1</accession>
<comment type="caution">
    <text evidence="2">The sequence shown here is derived from an EMBL/GenBank/DDBJ whole genome shotgun (WGS) entry which is preliminary data.</text>
</comment>
<evidence type="ECO:0000313" key="2">
    <source>
        <dbReference type="EMBL" id="GIJ09748.1"/>
    </source>
</evidence>